<organism evidence="4 5">
    <name type="scientific">Hyphomicrobium album</name>
    <dbReference type="NCBI Taxonomy" id="2665159"/>
    <lineage>
        <taxon>Bacteria</taxon>
        <taxon>Pseudomonadati</taxon>
        <taxon>Pseudomonadota</taxon>
        <taxon>Alphaproteobacteria</taxon>
        <taxon>Hyphomicrobiales</taxon>
        <taxon>Hyphomicrobiaceae</taxon>
        <taxon>Hyphomicrobium</taxon>
    </lineage>
</organism>
<reference evidence="4 5" key="1">
    <citation type="submission" date="2019-11" db="EMBL/GenBank/DDBJ databases">
        <title>Identification of a novel strain.</title>
        <authorList>
            <person name="Xu Q."/>
            <person name="Wang G."/>
        </authorList>
    </citation>
    <scope>NUCLEOTIDE SEQUENCE [LARGE SCALE GENOMIC DNA]</scope>
    <source>
        <strain evidence="5">xq</strain>
    </source>
</reference>
<keyword evidence="2" id="KW-0732">Signal</keyword>
<keyword evidence="5" id="KW-1185">Reference proteome</keyword>
<dbReference type="InterPro" id="IPR008258">
    <property type="entry name" value="Transglycosylase_SLT_dom_1"/>
</dbReference>
<comment type="caution">
    <text evidence="4">The sequence shown here is derived from an EMBL/GenBank/DDBJ whole genome shotgun (WGS) entry which is preliminary data.</text>
</comment>
<dbReference type="RefSeq" id="WP_154739158.1">
    <property type="nucleotide sequence ID" value="NZ_WMBQ01000001.1"/>
</dbReference>
<feature type="domain" description="Transglycosylase SLT" evidence="3">
    <location>
        <begin position="36"/>
        <end position="159"/>
    </location>
</feature>
<evidence type="ECO:0000313" key="5">
    <source>
        <dbReference type="Proteomes" id="UP000440694"/>
    </source>
</evidence>
<name>A0A6I3KQ04_9HYPH</name>
<evidence type="ECO:0000256" key="1">
    <source>
        <dbReference type="ARBA" id="ARBA00009387"/>
    </source>
</evidence>
<dbReference type="EMBL" id="WMBQ01000001">
    <property type="protein sequence ID" value="MTD94781.1"/>
    <property type="molecule type" value="Genomic_DNA"/>
</dbReference>
<accession>A0A6I3KQ04</accession>
<dbReference type="InterPro" id="IPR023346">
    <property type="entry name" value="Lysozyme-like_dom_sf"/>
</dbReference>
<dbReference type="AlphaFoldDB" id="A0A6I3KQ04"/>
<evidence type="ECO:0000259" key="3">
    <source>
        <dbReference type="Pfam" id="PF01464"/>
    </source>
</evidence>
<comment type="similarity">
    <text evidence="1">Belongs to the virb1 family.</text>
</comment>
<dbReference type="Proteomes" id="UP000440694">
    <property type="component" value="Unassembled WGS sequence"/>
</dbReference>
<dbReference type="Pfam" id="PF01464">
    <property type="entry name" value="SLT"/>
    <property type="match status" value="1"/>
</dbReference>
<sequence length="187" mass="20482">MKRLQIALVAACMFSGQTALLAEEPNLCERELVRAAAIHDVPLSMLYAVGLSESGRGGSLQPYALNIDGRSAYEPNKQAALRAFRQAKLGGAKRIDVGCMQINHHYHSESFGSLEDMFDPAQNVAYAARFLSELKEREGSWTKAVARYHAGPKNAPAQKAYVCRVIGNMVAVGFGEWTSDARAYCNR</sequence>
<dbReference type="Gene3D" id="1.10.530.10">
    <property type="match status" value="1"/>
</dbReference>
<gene>
    <name evidence="4" type="ORF">GIW81_10610</name>
</gene>
<dbReference type="SUPFAM" id="SSF53955">
    <property type="entry name" value="Lysozyme-like"/>
    <property type="match status" value="1"/>
</dbReference>
<evidence type="ECO:0000256" key="2">
    <source>
        <dbReference type="SAM" id="SignalP"/>
    </source>
</evidence>
<protein>
    <submittedName>
        <fullName evidence="4">Transglycosylase SLT domain-containing protein</fullName>
    </submittedName>
</protein>
<feature type="chain" id="PRO_5026182990" evidence="2">
    <location>
        <begin position="22"/>
        <end position="187"/>
    </location>
</feature>
<feature type="signal peptide" evidence="2">
    <location>
        <begin position="1"/>
        <end position="21"/>
    </location>
</feature>
<proteinExistence type="inferred from homology"/>
<evidence type="ECO:0000313" key="4">
    <source>
        <dbReference type="EMBL" id="MTD94781.1"/>
    </source>
</evidence>